<dbReference type="Gene3D" id="3.60.40.10">
    <property type="entry name" value="PPM-type phosphatase domain"/>
    <property type="match status" value="2"/>
</dbReference>
<dbReference type="GO" id="GO:0004722">
    <property type="term" value="F:protein serine/threonine phosphatase activity"/>
    <property type="evidence" value="ECO:0007669"/>
    <property type="project" value="InterPro"/>
</dbReference>
<dbReference type="SMART" id="SM00332">
    <property type="entry name" value="PP2Cc"/>
    <property type="match status" value="1"/>
</dbReference>
<dbReference type="InterPro" id="IPR036457">
    <property type="entry name" value="PPM-type-like_dom_sf"/>
</dbReference>
<feature type="compositionally biased region" description="Basic and acidic residues" evidence="1">
    <location>
        <begin position="125"/>
        <end position="139"/>
    </location>
</feature>
<evidence type="ECO:0000256" key="1">
    <source>
        <dbReference type="SAM" id="MobiDB-lite"/>
    </source>
</evidence>
<dbReference type="EMBL" id="JACEGQ020000006">
    <property type="protein sequence ID" value="KAH8505925.1"/>
    <property type="molecule type" value="Genomic_DNA"/>
</dbReference>
<dbReference type="InterPro" id="IPR015655">
    <property type="entry name" value="PP2C"/>
</dbReference>
<evidence type="ECO:0000313" key="3">
    <source>
        <dbReference type="EMBL" id="KAH8505925.1"/>
    </source>
</evidence>
<feature type="domain" description="PPM-type phosphatase" evidence="2">
    <location>
        <begin position="50"/>
        <end position="310"/>
    </location>
</feature>
<dbReference type="Proteomes" id="UP000807159">
    <property type="component" value="Chromosome 6"/>
</dbReference>
<name>A0A8T2YL78_POPDE</name>
<evidence type="ECO:0000259" key="2">
    <source>
        <dbReference type="PROSITE" id="PS51746"/>
    </source>
</evidence>
<dbReference type="PANTHER" id="PTHR47992">
    <property type="entry name" value="PROTEIN PHOSPHATASE"/>
    <property type="match status" value="1"/>
</dbReference>
<keyword evidence="4" id="KW-1185">Reference proteome</keyword>
<protein>
    <recommendedName>
        <fullName evidence="2">PPM-type phosphatase domain-containing protein</fullName>
    </recommendedName>
</protein>
<dbReference type="InterPro" id="IPR001932">
    <property type="entry name" value="PPM-type_phosphatase-like_dom"/>
</dbReference>
<evidence type="ECO:0000313" key="4">
    <source>
        <dbReference type="Proteomes" id="UP000807159"/>
    </source>
</evidence>
<proteinExistence type="predicted"/>
<dbReference type="SUPFAM" id="SSF81606">
    <property type="entry name" value="PP2C-like"/>
    <property type="match status" value="1"/>
</dbReference>
<dbReference type="CDD" id="cd00143">
    <property type="entry name" value="PP2Cc"/>
    <property type="match status" value="1"/>
</dbReference>
<accession>A0A8T2YL78</accession>
<comment type="caution">
    <text evidence="3">The sequence shown here is derived from an EMBL/GenBank/DDBJ whole genome shotgun (WGS) entry which is preliminary data.</text>
</comment>
<dbReference type="AlphaFoldDB" id="A0A8T2YL78"/>
<dbReference type="PROSITE" id="PS51746">
    <property type="entry name" value="PPM_2"/>
    <property type="match status" value="1"/>
</dbReference>
<organism evidence="3 4">
    <name type="scientific">Populus deltoides</name>
    <name type="common">Eastern poplar</name>
    <name type="synonym">Eastern cottonwood</name>
    <dbReference type="NCBI Taxonomy" id="3696"/>
    <lineage>
        <taxon>Eukaryota</taxon>
        <taxon>Viridiplantae</taxon>
        <taxon>Streptophyta</taxon>
        <taxon>Embryophyta</taxon>
        <taxon>Tracheophyta</taxon>
        <taxon>Spermatophyta</taxon>
        <taxon>Magnoliopsida</taxon>
        <taxon>eudicotyledons</taxon>
        <taxon>Gunneridae</taxon>
        <taxon>Pentapetalae</taxon>
        <taxon>rosids</taxon>
        <taxon>fabids</taxon>
        <taxon>Malpighiales</taxon>
        <taxon>Salicaceae</taxon>
        <taxon>Saliceae</taxon>
        <taxon>Populus</taxon>
    </lineage>
</organism>
<reference evidence="3" key="1">
    <citation type="journal article" date="2021" name="J. Hered.">
        <title>Genome Assembly of Salicaceae Populus deltoides (Eastern Cottonwood) I-69 Based on Nanopore Sequencing and Hi-C Technologies.</title>
        <authorList>
            <person name="Bai S."/>
            <person name="Wu H."/>
            <person name="Zhang J."/>
            <person name="Pan Z."/>
            <person name="Zhao W."/>
            <person name="Li Z."/>
            <person name="Tong C."/>
        </authorList>
    </citation>
    <scope>NUCLEOTIDE SEQUENCE</scope>
    <source>
        <tissue evidence="3">Leaf</tissue>
    </source>
</reference>
<gene>
    <name evidence="3" type="ORF">H0E87_012944</name>
</gene>
<dbReference type="Pfam" id="PF00481">
    <property type="entry name" value="PP2C"/>
    <property type="match status" value="1"/>
</dbReference>
<feature type="region of interest" description="Disordered" evidence="1">
    <location>
        <begin position="113"/>
        <end position="148"/>
    </location>
</feature>
<sequence length="426" mass="47370">MGACCSREPYGNGVDVEDAVADREQEDDEEGDAIIGDYGARVRLYGASKYTSMYTQQGRKVTNQDAMTVWEEFAGDKDMLFCGVFDGHGPYGHKVARHVRDTLPSRLSSAIKASQNNSFKRRDNKGKGDNSDEVNKNQGDEDSGDYDDSSSLLLSSWETSFIKSFKEMDEELSLDASIDSFCSGTTAVSVIKEGNNLIIANLGDSRAILCSRGPKNQLVPVQLTVDLKPNITSEAERIKNSNGRVLALDQEPEVFRVWDVLTNYEVVKIVAYAKKRSLAAKLVVKYAVRAWKIKYPGCKVDDCAVICLFLKNRTLLARSFSELTQVSVNHSELEACSDVSLAKLENYSEVSRASLNHSEIAAVPRKFRSKKRGEISENAKTYLNSDENDCPPARLDKVNSSGKFPRLRNVLSRRKSTKDHEAVEAW</sequence>